<evidence type="ECO:0000313" key="5">
    <source>
        <dbReference type="EMBL" id="KKS97402.1"/>
    </source>
</evidence>
<dbReference type="GO" id="GO:0005840">
    <property type="term" value="C:ribosome"/>
    <property type="evidence" value="ECO:0007669"/>
    <property type="project" value="UniProtKB-KW"/>
</dbReference>
<sequence>MRIKPILTEKSLKDAANGRYSFWVPTSLTKKQIGVIVSSLFDVTTKKIETVNYISRVKRTHRKKKTIRARKKAIVTVGEKESISLFGEDKKKK</sequence>
<protein>
    <recommendedName>
        <fullName evidence="4">50S ribosomal protein L23</fullName>
    </recommendedName>
</protein>
<gene>
    <name evidence="5" type="ORF">UV74_C0013G0524</name>
</gene>
<dbReference type="InterPro" id="IPR013025">
    <property type="entry name" value="Ribosomal_uL23-like"/>
</dbReference>
<dbReference type="InterPro" id="IPR012678">
    <property type="entry name" value="Ribosomal_uL23/eL15/eS24_sf"/>
</dbReference>
<keyword evidence="3" id="KW-0687">Ribonucleoprotein</keyword>
<dbReference type="Gene3D" id="3.30.70.330">
    <property type="match status" value="1"/>
</dbReference>
<dbReference type="GO" id="GO:1990904">
    <property type="term" value="C:ribonucleoprotein complex"/>
    <property type="evidence" value="ECO:0007669"/>
    <property type="project" value="UniProtKB-KW"/>
</dbReference>
<evidence type="ECO:0000256" key="1">
    <source>
        <dbReference type="ARBA" id="ARBA00006700"/>
    </source>
</evidence>
<dbReference type="EMBL" id="LCFQ01000013">
    <property type="protein sequence ID" value="KKS97402.1"/>
    <property type="molecule type" value="Genomic_DNA"/>
</dbReference>
<evidence type="ECO:0000256" key="3">
    <source>
        <dbReference type="ARBA" id="ARBA00023274"/>
    </source>
</evidence>
<dbReference type="GO" id="GO:0006412">
    <property type="term" value="P:translation"/>
    <property type="evidence" value="ECO:0007669"/>
    <property type="project" value="InterPro"/>
</dbReference>
<evidence type="ECO:0000256" key="2">
    <source>
        <dbReference type="ARBA" id="ARBA00022980"/>
    </source>
</evidence>
<dbReference type="InterPro" id="IPR012677">
    <property type="entry name" value="Nucleotide-bd_a/b_plait_sf"/>
</dbReference>
<accession>A0A0G1DII4</accession>
<name>A0A0G1DII4_9BACT</name>
<dbReference type="GO" id="GO:0003735">
    <property type="term" value="F:structural constituent of ribosome"/>
    <property type="evidence" value="ECO:0007669"/>
    <property type="project" value="InterPro"/>
</dbReference>
<dbReference type="STRING" id="1618578.UV74_C0013G0524"/>
<comment type="similarity">
    <text evidence="1">Belongs to the universal ribosomal protein uL23 family.</text>
</comment>
<evidence type="ECO:0000256" key="4">
    <source>
        <dbReference type="ARBA" id="ARBA00035481"/>
    </source>
</evidence>
<reference evidence="5 6" key="1">
    <citation type="journal article" date="2015" name="Nature">
        <title>rRNA introns, odd ribosomes, and small enigmatic genomes across a large radiation of phyla.</title>
        <authorList>
            <person name="Brown C.T."/>
            <person name="Hug L.A."/>
            <person name="Thomas B.C."/>
            <person name="Sharon I."/>
            <person name="Castelle C.J."/>
            <person name="Singh A."/>
            <person name="Wilkins M.J."/>
            <person name="Williams K.H."/>
            <person name="Banfield J.F."/>
        </authorList>
    </citation>
    <scope>NUCLEOTIDE SEQUENCE [LARGE SCALE GENOMIC DNA]</scope>
</reference>
<proteinExistence type="inferred from homology"/>
<dbReference type="SUPFAM" id="SSF54189">
    <property type="entry name" value="Ribosomal proteins S24e, L23 and L15e"/>
    <property type="match status" value="1"/>
</dbReference>
<dbReference type="AlphaFoldDB" id="A0A0G1DII4"/>
<keyword evidence="2 5" id="KW-0689">Ribosomal protein</keyword>
<evidence type="ECO:0000313" key="6">
    <source>
        <dbReference type="Proteomes" id="UP000034090"/>
    </source>
</evidence>
<organism evidence="5 6">
    <name type="scientific">Candidatus Woesebacteria bacterium GW2011_GWB1_43_14</name>
    <dbReference type="NCBI Taxonomy" id="1618578"/>
    <lineage>
        <taxon>Bacteria</taxon>
        <taxon>Candidatus Woeseibacteriota</taxon>
    </lineage>
</organism>
<dbReference type="Pfam" id="PF00276">
    <property type="entry name" value="Ribosomal_L23"/>
    <property type="match status" value="1"/>
</dbReference>
<comment type="caution">
    <text evidence="5">The sequence shown here is derived from an EMBL/GenBank/DDBJ whole genome shotgun (WGS) entry which is preliminary data.</text>
</comment>
<dbReference type="Proteomes" id="UP000034090">
    <property type="component" value="Unassembled WGS sequence"/>
</dbReference>